<geneLocation type="mitochondrion" evidence="2"/>
<protein>
    <submittedName>
        <fullName evidence="2">Uncharacterized protein</fullName>
    </submittedName>
</protein>
<evidence type="ECO:0000256" key="1">
    <source>
        <dbReference type="SAM" id="Phobius"/>
    </source>
</evidence>
<evidence type="ECO:0000313" key="2">
    <source>
        <dbReference type="EMBL" id="BBH42961.1"/>
    </source>
</evidence>
<proteinExistence type="predicted"/>
<dbReference type="EMBL" id="AP019310">
    <property type="protein sequence ID" value="BBH42961.1"/>
    <property type="molecule type" value="Genomic_DNA"/>
</dbReference>
<reference evidence="2" key="1">
    <citation type="journal article" date="2019" name="Sci. Rep.">
        <title>Horizontally-acquired genetic elements in the mitochondrial genome of a centrohelid Marophrys sp. SRT127.</title>
        <authorList>
            <person name="Nishimura Y."/>
            <person name="Shiratori T."/>
            <person name="Ishida K."/>
            <person name="Hashimoto T."/>
            <person name="Ohkuma M."/>
            <person name="Inagaki Y."/>
        </authorList>
    </citation>
    <scope>NUCLEOTIDE SEQUENCE</scope>
    <source>
        <strain evidence="2">SRT127</strain>
    </source>
</reference>
<keyword evidence="1" id="KW-0812">Transmembrane</keyword>
<keyword evidence="1" id="KW-1133">Transmembrane helix</keyword>
<keyword evidence="2" id="KW-0496">Mitochondrion</keyword>
<name>A0A455REB4_9EUKA</name>
<accession>A0A455REB4</accession>
<feature type="transmembrane region" description="Helical" evidence="1">
    <location>
        <begin position="47"/>
        <end position="72"/>
    </location>
</feature>
<organism evidence="2">
    <name type="scientific">Marophrys sp. SRT127</name>
    <dbReference type="NCBI Taxonomy" id="2488311"/>
    <lineage>
        <taxon>Eukaryota</taxon>
        <taxon>Haptista</taxon>
        <taxon>Centroplasthelida</taxon>
        <taxon>Panacanthocystida</taxon>
        <taxon>Acanthocystida</taxon>
        <taxon>Marophrys</taxon>
    </lineage>
</organism>
<sequence length="262" mass="29300">MPPYPLVAAVDPERPNIWGTRAIVPLGFNAPDPMRGGPEGILQSTFLLMRVLMMGKIIFYTIFLFILGISLIPRKFLKFAAGNFQNLCVQVFPRFRRPQGMRRINTRLPSARILRFWSWNRNVPVAGSAAGLILADPQYAAEEPCSPSASRLNQWRRKPKNKLRFGLNENLCGRAVSSNHALPPERFQVYRKDIQKRQGYAFLQDSPPPSKVSADAGSGGTMVTPAHKSTLSVSRWSMQCVFAGIPIWSWNCLSSCPKGVRA</sequence>
<dbReference type="AlphaFoldDB" id="A0A455REB4"/>
<keyword evidence="1" id="KW-0472">Membrane</keyword>